<accession>A0A1W2EP25</accession>
<evidence type="ECO:0000313" key="2">
    <source>
        <dbReference type="Proteomes" id="UP000192840"/>
    </source>
</evidence>
<dbReference type="AlphaFoldDB" id="A0A1W2EP25"/>
<organism evidence="1 2">
    <name type="scientific">Lentzea albidocapillata</name>
    <dbReference type="NCBI Taxonomy" id="40571"/>
    <lineage>
        <taxon>Bacteria</taxon>
        <taxon>Bacillati</taxon>
        <taxon>Actinomycetota</taxon>
        <taxon>Actinomycetes</taxon>
        <taxon>Pseudonocardiales</taxon>
        <taxon>Pseudonocardiaceae</taxon>
        <taxon>Lentzea</taxon>
    </lineage>
</organism>
<dbReference type="Proteomes" id="UP000192840">
    <property type="component" value="Unassembled WGS sequence"/>
</dbReference>
<gene>
    <name evidence="1" type="ORF">SAMN05660733_04205</name>
</gene>
<protein>
    <submittedName>
        <fullName evidence="1">Uncharacterized protein</fullName>
    </submittedName>
</protein>
<proteinExistence type="predicted"/>
<dbReference type="EMBL" id="FWYC01000010">
    <property type="protein sequence ID" value="SMD11026.1"/>
    <property type="molecule type" value="Genomic_DNA"/>
</dbReference>
<reference evidence="2" key="1">
    <citation type="submission" date="2017-04" db="EMBL/GenBank/DDBJ databases">
        <authorList>
            <person name="Varghese N."/>
            <person name="Submissions S."/>
        </authorList>
    </citation>
    <scope>NUCLEOTIDE SEQUENCE [LARGE SCALE GENOMIC DNA]</scope>
    <source>
        <strain evidence="2">DSM 44073</strain>
    </source>
</reference>
<dbReference type="STRING" id="40571.SAMN05660733_04205"/>
<keyword evidence="2" id="KW-1185">Reference proteome</keyword>
<sequence length="119" mass="13890">MVRRRNFSQEELAILFRGPSVLEDQNERECPACGQMSVRFYVRKSARAGQPTLMNHMWCASCGTFFASTGGYPRGLVIHDRWREVDPDGWRDFKSTLKVFDTLDRLWRRGVLPQSFTQE</sequence>
<dbReference type="OrthoDB" id="3294154at2"/>
<evidence type="ECO:0000313" key="1">
    <source>
        <dbReference type="EMBL" id="SMD11026.1"/>
    </source>
</evidence>
<name>A0A1W2EP25_9PSEU</name>
<dbReference type="RefSeq" id="WP_051771698.1">
    <property type="nucleotide sequence ID" value="NZ_FWYC01000010.1"/>
</dbReference>